<proteinExistence type="predicted"/>
<dbReference type="GO" id="GO:0032259">
    <property type="term" value="P:methylation"/>
    <property type="evidence" value="ECO:0007669"/>
    <property type="project" value="UniProtKB-KW"/>
</dbReference>
<gene>
    <name evidence="2" type="ORF">ACFOZY_07825</name>
</gene>
<sequence length="210" mass="24528">MNNHWNRVIYKWWSPIYDRFFNTGAFLRARKDVFQNIPFEKGQCVLFVGIGTGADLALVNYKDLTITAIDYSPDMLRQAKSKFEHTEITFIEMDAQHLLFDDGTFDVVVASLILSVVPNAEQCFSEMKRVLKPNGHLLIFDKFSDEKVSLGKRLLRPAIRLLGTDIGLSFREIFDRHRQDFRIVEDRPVMMNGMYRKIMLLKEVSKFVHM</sequence>
<organism evidence="2 3">
    <name type="scientific">Chungangia koreensis</name>
    <dbReference type="NCBI Taxonomy" id="752657"/>
    <lineage>
        <taxon>Bacteria</taxon>
        <taxon>Bacillati</taxon>
        <taxon>Bacillota</taxon>
        <taxon>Bacilli</taxon>
        <taxon>Lactobacillales</taxon>
        <taxon>Chungangia</taxon>
    </lineage>
</organism>
<dbReference type="Pfam" id="PF08241">
    <property type="entry name" value="Methyltransf_11"/>
    <property type="match status" value="1"/>
</dbReference>
<reference evidence="3" key="1">
    <citation type="journal article" date="2019" name="Int. J. Syst. Evol. Microbiol.">
        <title>The Global Catalogue of Microorganisms (GCM) 10K type strain sequencing project: providing services to taxonomists for standard genome sequencing and annotation.</title>
        <authorList>
            <consortium name="The Broad Institute Genomics Platform"/>
            <consortium name="The Broad Institute Genome Sequencing Center for Infectious Disease"/>
            <person name="Wu L."/>
            <person name="Ma J."/>
        </authorList>
    </citation>
    <scope>NUCLEOTIDE SEQUENCE [LARGE SCALE GENOMIC DNA]</scope>
    <source>
        <strain evidence="3">CCUG 59778</strain>
    </source>
</reference>
<evidence type="ECO:0000259" key="1">
    <source>
        <dbReference type="Pfam" id="PF08241"/>
    </source>
</evidence>
<dbReference type="Gene3D" id="3.40.50.150">
    <property type="entry name" value="Vaccinia Virus protein VP39"/>
    <property type="match status" value="1"/>
</dbReference>
<evidence type="ECO:0000313" key="3">
    <source>
        <dbReference type="Proteomes" id="UP001595817"/>
    </source>
</evidence>
<accession>A0ABV8X4W5</accession>
<dbReference type="GO" id="GO:0008168">
    <property type="term" value="F:methyltransferase activity"/>
    <property type="evidence" value="ECO:0007669"/>
    <property type="project" value="UniProtKB-KW"/>
</dbReference>
<dbReference type="EMBL" id="JBHSEC010000014">
    <property type="protein sequence ID" value="MFC4410328.1"/>
    <property type="molecule type" value="Genomic_DNA"/>
</dbReference>
<dbReference type="RefSeq" id="WP_378154045.1">
    <property type="nucleotide sequence ID" value="NZ_JBHSEC010000014.1"/>
</dbReference>
<keyword evidence="3" id="KW-1185">Reference proteome</keyword>
<dbReference type="EC" id="2.1.1.-" evidence="2"/>
<name>A0ABV8X4W5_9LACT</name>
<keyword evidence="2" id="KW-0808">Transferase</keyword>
<keyword evidence="2" id="KW-0489">Methyltransferase</keyword>
<dbReference type="CDD" id="cd02440">
    <property type="entry name" value="AdoMet_MTases"/>
    <property type="match status" value="1"/>
</dbReference>
<dbReference type="PANTHER" id="PTHR43591">
    <property type="entry name" value="METHYLTRANSFERASE"/>
    <property type="match status" value="1"/>
</dbReference>
<dbReference type="Proteomes" id="UP001595817">
    <property type="component" value="Unassembled WGS sequence"/>
</dbReference>
<dbReference type="InterPro" id="IPR029063">
    <property type="entry name" value="SAM-dependent_MTases_sf"/>
</dbReference>
<feature type="domain" description="Methyltransferase type 11" evidence="1">
    <location>
        <begin position="48"/>
        <end position="139"/>
    </location>
</feature>
<dbReference type="PANTHER" id="PTHR43591:SF24">
    <property type="entry name" value="2-METHOXY-6-POLYPRENYL-1,4-BENZOQUINOL METHYLASE, MITOCHONDRIAL"/>
    <property type="match status" value="1"/>
</dbReference>
<protein>
    <submittedName>
        <fullName evidence="2">Class I SAM-dependent methyltransferase</fullName>
        <ecNumber evidence="2">2.1.1.-</ecNumber>
    </submittedName>
</protein>
<evidence type="ECO:0000313" key="2">
    <source>
        <dbReference type="EMBL" id="MFC4410328.1"/>
    </source>
</evidence>
<dbReference type="SUPFAM" id="SSF53335">
    <property type="entry name" value="S-adenosyl-L-methionine-dependent methyltransferases"/>
    <property type="match status" value="1"/>
</dbReference>
<comment type="caution">
    <text evidence="2">The sequence shown here is derived from an EMBL/GenBank/DDBJ whole genome shotgun (WGS) entry which is preliminary data.</text>
</comment>
<dbReference type="InterPro" id="IPR013216">
    <property type="entry name" value="Methyltransf_11"/>
</dbReference>